<dbReference type="InterPro" id="IPR036380">
    <property type="entry name" value="Isochorismatase-like_sf"/>
</dbReference>
<comment type="similarity">
    <text evidence="1">Belongs to the isochorismatase family.</text>
</comment>
<dbReference type="CDD" id="cd00431">
    <property type="entry name" value="cysteine_hydrolases"/>
    <property type="match status" value="1"/>
</dbReference>
<dbReference type="PANTHER" id="PTHR43540:SF6">
    <property type="entry name" value="ISOCHORISMATASE-LIKE DOMAIN-CONTAINING PROTEIN"/>
    <property type="match status" value="1"/>
</dbReference>
<evidence type="ECO:0000256" key="1">
    <source>
        <dbReference type="ARBA" id="ARBA00006336"/>
    </source>
</evidence>
<organism evidence="4 5">
    <name type="scientific">Enterocloster hominis</name>
    <name type="common">ex Liu et al. 2021</name>
    <dbReference type="NCBI Taxonomy" id="2763663"/>
    <lineage>
        <taxon>Bacteria</taxon>
        <taxon>Bacillati</taxon>
        <taxon>Bacillota</taxon>
        <taxon>Clostridia</taxon>
        <taxon>Lachnospirales</taxon>
        <taxon>Lachnospiraceae</taxon>
        <taxon>Enterocloster</taxon>
    </lineage>
</organism>
<dbReference type="Pfam" id="PF00857">
    <property type="entry name" value="Isochorismatase"/>
    <property type="match status" value="1"/>
</dbReference>
<dbReference type="Proteomes" id="UP000647491">
    <property type="component" value="Unassembled WGS sequence"/>
</dbReference>
<reference evidence="4 5" key="1">
    <citation type="submission" date="2020-08" db="EMBL/GenBank/DDBJ databases">
        <title>Genome public.</title>
        <authorList>
            <person name="Liu C."/>
            <person name="Sun Q."/>
        </authorList>
    </citation>
    <scope>NUCLEOTIDE SEQUENCE [LARGE SCALE GENOMIC DNA]</scope>
    <source>
        <strain evidence="4 5">BX10</strain>
    </source>
</reference>
<keyword evidence="5" id="KW-1185">Reference proteome</keyword>
<accession>A0ABR7NT89</accession>
<dbReference type="RefSeq" id="WP_262427615.1">
    <property type="nucleotide sequence ID" value="NZ_JACRTJ010000018.1"/>
</dbReference>
<dbReference type="PANTHER" id="PTHR43540">
    <property type="entry name" value="PEROXYUREIDOACRYLATE/UREIDOACRYLATE AMIDOHYDROLASE-RELATED"/>
    <property type="match status" value="1"/>
</dbReference>
<gene>
    <name evidence="4" type="ORF">H8708_08885</name>
</gene>
<evidence type="ECO:0000313" key="4">
    <source>
        <dbReference type="EMBL" id="MBC8599340.1"/>
    </source>
</evidence>
<evidence type="ECO:0000259" key="3">
    <source>
        <dbReference type="Pfam" id="PF00857"/>
    </source>
</evidence>
<proteinExistence type="inferred from homology"/>
<dbReference type="SUPFAM" id="SSF52499">
    <property type="entry name" value="Isochorismatase-like hydrolases"/>
    <property type="match status" value="1"/>
</dbReference>
<keyword evidence="2 4" id="KW-0378">Hydrolase</keyword>
<evidence type="ECO:0000256" key="2">
    <source>
        <dbReference type="ARBA" id="ARBA00022801"/>
    </source>
</evidence>
<dbReference type="InterPro" id="IPR000868">
    <property type="entry name" value="Isochorismatase-like_dom"/>
</dbReference>
<protein>
    <submittedName>
        <fullName evidence="4">Cysteine hydrolase</fullName>
    </submittedName>
</protein>
<evidence type="ECO:0000313" key="5">
    <source>
        <dbReference type="Proteomes" id="UP000647491"/>
    </source>
</evidence>
<dbReference type="InterPro" id="IPR050272">
    <property type="entry name" value="Isochorismatase-like_hydrls"/>
</dbReference>
<sequence>MGKRVLVVVDMQKDFVDGSLGSKEAVSIVPAVVKKARDFDGTVLFTRDTHGEDYMETQEGKYLPVAHCIRGTDGWELIPELEELKDSRKVQCFDKPAFGSVALAEALRAMYEAGELEAVELVGLCTDICVVSNALLIKAFMPELPVSVDASCCAGVTPEKHAAALETMRSCQIQIL</sequence>
<comment type="caution">
    <text evidence="4">The sequence shown here is derived from an EMBL/GenBank/DDBJ whole genome shotgun (WGS) entry which is preliminary data.</text>
</comment>
<dbReference type="GO" id="GO:0016787">
    <property type="term" value="F:hydrolase activity"/>
    <property type="evidence" value="ECO:0007669"/>
    <property type="project" value="UniProtKB-KW"/>
</dbReference>
<dbReference type="Gene3D" id="3.40.50.850">
    <property type="entry name" value="Isochorismatase-like"/>
    <property type="match status" value="1"/>
</dbReference>
<feature type="domain" description="Isochorismatase-like" evidence="3">
    <location>
        <begin position="5"/>
        <end position="171"/>
    </location>
</feature>
<dbReference type="EMBL" id="JACRTJ010000018">
    <property type="protein sequence ID" value="MBC8599340.1"/>
    <property type="molecule type" value="Genomic_DNA"/>
</dbReference>
<name>A0ABR7NT89_9FIRM</name>